<reference evidence="1 2" key="1">
    <citation type="journal article" date="2010" name="Int. J. Syst. Evol. Microbiol.">
        <title>Reclassification of Herbaspirillum putei as a later heterotypic synonym of Herbaspirillum huttiense, with the description of H. huttiense subsp. huttiense subsp. nov. and H. huttiense subsp. putei subsp. nov., comb. nov., and description of Herbaspirillum aquaticum sp. nov.</title>
        <authorList>
            <person name="Dobritsa A.P."/>
            <person name="Reddy M.C."/>
            <person name="Samadpour M."/>
        </authorList>
    </citation>
    <scope>NUCLEOTIDE SEQUENCE [LARGE SCALE GENOMIC DNA]</scope>
    <source>
        <strain evidence="1 2">IEH 4430</strain>
    </source>
</reference>
<proteinExistence type="predicted"/>
<dbReference type="Proteomes" id="UP000214747">
    <property type="component" value="Unassembled WGS sequence"/>
</dbReference>
<dbReference type="AlphaFoldDB" id="A0A225SNK8"/>
<protein>
    <submittedName>
        <fullName evidence="1">Uncharacterized protein</fullName>
    </submittedName>
</protein>
<accession>A0A225SNK8</accession>
<dbReference type="EMBL" id="NJGV01000025">
    <property type="protein sequence ID" value="OWY32576.1"/>
    <property type="molecule type" value="Genomic_DNA"/>
</dbReference>
<name>A0A225SNK8_9BURK</name>
<comment type="caution">
    <text evidence="1">The sequence shown here is derived from an EMBL/GenBank/DDBJ whole genome shotgun (WGS) entry which is preliminary data.</text>
</comment>
<evidence type="ECO:0000313" key="1">
    <source>
        <dbReference type="EMBL" id="OWY32576.1"/>
    </source>
</evidence>
<keyword evidence="2" id="KW-1185">Reference proteome</keyword>
<evidence type="ECO:0000313" key="2">
    <source>
        <dbReference type="Proteomes" id="UP000214747"/>
    </source>
</evidence>
<gene>
    <name evidence="1" type="ORF">CEJ45_20815</name>
</gene>
<dbReference type="RefSeq" id="WP_088757052.1">
    <property type="nucleotide sequence ID" value="NZ_NJGV01000025.1"/>
</dbReference>
<sequence length="95" mass="11073">MRSTRAASAIERLNERTESREYSMLRTSDERFILTRRVAGQPLEKLNEAMELDDFVRFVNAQGPQKAKRVSKLDVQFEKNMRNKKEQTPPESGVE</sequence>
<organism evidence="1 2">
    <name type="scientific">Herbaspirillum aquaticum</name>
    <dbReference type="NCBI Taxonomy" id="568783"/>
    <lineage>
        <taxon>Bacteria</taxon>
        <taxon>Pseudomonadati</taxon>
        <taxon>Pseudomonadota</taxon>
        <taxon>Betaproteobacteria</taxon>
        <taxon>Burkholderiales</taxon>
        <taxon>Oxalobacteraceae</taxon>
        <taxon>Herbaspirillum</taxon>
    </lineage>
</organism>